<dbReference type="Proteomes" id="UP000183918">
    <property type="component" value="Unassembled WGS sequence"/>
</dbReference>
<dbReference type="STRING" id="1122142.SAMN02910414_01639"/>
<evidence type="ECO:0000313" key="1">
    <source>
        <dbReference type="EMBL" id="SDY47836.1"/>
    </source>
</evidence>
<keyword evidence="2" id="KW-1185">Reference proteome</keyword>
<gene>
    <name evidence="1" type="ORF">SAMN02910414_01639</name>
</gene>
<accession>A0A1H3K6P4</accession>
<dbReference type="OrthoDB" id="3196953at2"/>
<proteinExistence type="predicted"/>
<reference evidence="1 2" key="1">
    <citation type="submission" date="2016-10" db="EMBL/GenBank/DDBJ databases">
        <authorList>
            <person name="de Groot N.N."/>
        </authorList>
    </citation>
    <scope>NUCLEOTIDE SEQUENCE [LARGE SCALE GENOMIC DNA]</scope>
    <source>
        <strain evidence="1 2">DSM 14045</strain>
    </source>
</reference>
<dbReference type="AlphaFoldDB" id="A0A1H3K6P4"/>
<evidence type="ECO:0000313" key="2">
    <source>
        <dbReference type="Proteomes" id="UP000183918"/>
    </source>
</evidence>
<dbReference type="RefSeq" id="WP_022750451.1">
    <property type="nucleotide sequence ID" value="NZ_FNPG01000019.1"/>
</dbReference>
<dbReference type="EMBL" id="FNPG01000019">
    <property type="protein sequence ID" value="SDY47836.1"/>
    <property type="molecule type" value="Genomic_DNA"/>
</dbReference>
<organism evidence="1 2">
    <name type="scientific">Lachnobacterium bovis DSM 14045</name>
    <dbReference type="NCBI Taxonomy" id="1122142"/>
    <lineage>
        <taxon>Bacteria</taxon>
        <taxon>Bacillati</taxon>
        <taxon>Bacillota</taxon>
        <taxon>Clostridia</taxon>
        <taxon>Lachnospirales</taxon>
        <taxon>Lachnospiraceae</taxon>
        <taxon>Lachnobacterium</taxon>
    </lineage>
</organism>
<protein>
    <submittedName>
        <fullName evidence="1">Uncharacterized protein</fullName>
    </submittedName>
</protein>
<sequence length="106" mass="12627">MYTIKLMNEYLHGPIWVYDEEGFIRRKYPLIDSNEDLKKLNEQARNLYDSFYSFNEDDSACVFDEDGYKAAYEEMNGIIKQIVQKLQSINNNDFVIEDYITKDITD</sequence>
<name>A0A1H3K6P4_9FIRM</name>